<feature type="compositionally biased region" description="Basic and acidic residues" evidence="4">
    <location>
        <begin position="717"/>
        <end position="742"/>
    </location>
</feature>
<dbReference type="GO" id="GO:0032040">
    <property type="term" value="C:small-subunit processome"/>
    <property type="evidence" value="ECO:0007669"/>
    <property type="project" value="TreeGrafter"/>
</dbReference>
<evidence type="ECO:0000256" key="1">
    <source>
        <dbReference type="ARBA" id="ARBA00004123"/>
    </source>
</evidence>
<feature type="region of interest" description="Disordered" evidence="4">
    <location>
        <begin position="61"/>
        <end position="249"/>
    </location>
</feature>
<feature type="region of interest" description="Disordered" evidence="4">
    <location>
        <begin position="523"/>
        <end position="826"/>
    </location>
</feature>
<feature type="region of interest" description="Disordered" evidence="4">
    <location>
        <begin position="1"/>
        <end position="32"/>
    </location>
</feature>
<sequence length="826" mass="90174">MARPKQSGARKASNFRAKPIENERAFDRSLSRATKTYNTYEDTMDGDEDAFHLNRDKMLLDDYNDPATAGDHDGLDEPDTIYDLDLPSSDNDDEDEEEEEQAQPAPAAKRLPREYKSREKLAAKREDDRSRGRFGYEYDPKQDEVFGHSSDSEDDDDEDDEVDAAQLGRDDPAGLSDDEGAPGGKEPADASDDEDEERWAAGHYHVSRRAPGEADSEDDEALELEEEEARRLQRRAREKMDGLDFGVDDDAEEGEALGAAGGADAAGRRARIEDEAAADEAGAAAAAESAAAGMGEAEAIAHLLKTQPETLALVDDFVLTASKIKQVETDLEVVRRGDGKGGEHPALAIMELEHQALTTYLPTLAFYFSLLLTPPSAPPVPRALLEKVLARLSSIRERLATMEELDLTSASYGAELDDEDEDEDDEEAEDGAPRKRAAKRARDDSMLASEMLDFHSRLAAGGDDDDDSDLDLDAEEDDDDEEGEDVTDSMLAGLDDDELEQIMAQLEPGQGAEELLERVRAKQREKAGLDALDDEEAEAGMMSEDEEEERRIAAARKAKKLAKKQGKSGAAAIPTLAPLSRTPASSAAPAPRAAAAGSDLLDPLSLSASDRADKASSRHTLRFHVSQVAQKAAKRDARRRGLEGDDDVPRRSKEHARREVLKRQEHGAARDAHKGAGLDGDEFGEDDRRAARAVRGEEDDADGGDGDDGDNYYDLVAAEKEEGRRAKKARYDDARAAEKAEIEALSAASTDGPRGATRQILANKGLTPKRKKENRNARVKKRRQYDDKKKKLRSMKAHYGGGEARTGYEGERSGISRSTVKSVKLG</sequence>
<comment type="caution">
    <text evidence="6">The sequence shown here is derived from an EMBL/GenBank/DDBJ whole genome shotgun (WGS) entry which is preliminary data.</text>
</comment>
<organism evidence="6 7">
    <name type="scientific">Rhodotorula paludigena</name>
    <dbReference type="NCBI Taxonomy" id="86838"/>
    <lineage>
        <taxon>Eukaryota</taxon>
        <taxon>Fungi</taxon>
        <taxon>Dikarya</taxon>
        <taxon>Basidiomycota</taxon>
        <taxon>Pucciniomycotina</taxon>
        <taxon>Microbotryomycetes</taxon>
        <taxon>Sporidiobolales</taxon>
        <taxon>Sporidiobolaceae</taxon>
        <taxon>Rhodotorula</taxon>
    </lineage>
</organism>
<feature type="compositionally biased region" description="Low complexity" evidence="4">
    <location>
        <begin position="567"/>
        <end position="609"/>
    </location>
</feature>
<dbReference type="PANTHER" id="PTHR13237:SF8">
    <property type="entry name" value="SOMETHING ABOUT SILENCING PROTEIN 10"/>
    <property type="match status" value="1"/>
</dbReference>
<feature type="compositionally biased region" description="Basic and acidic residues" evidence="4">
    <location>
        <begin position="686"/>
        <end position="696"/>
    </location>
</feature>
<evidence type="ECO:0000313" key="6">
    <source>
        <dbReference type="EMBL" id="GJN94132.1"/>
    </source>
</evidence>
<keyword evidence="3" id="KW-0539">Nucleus</keyword>
<dbReference type="AlphaFoldDB" id="A0AAV5GYN0"/>
<name>A0AAV5GYN0_9BASI</name>
<feature type="compositionally biased region" description="Acidic residues" evidence="4">
    <location>
        <begin position="90"/>
        <end position="101"/>
    </location>
</feature>
<protein>
    <recommendedName>
        <fullName evidence="5">Sas10 C-terminal domain-containing protein</fullName>
    </recommendedName>
</protein>
<dbReference type="GO" id="GO:0000462">
    <property type="term" value="P:maturation of SSU-rRNA from tricistronic rRNA transcript (SSU-rRNA, 5.8S rRNA, LSU-rRNA)"/>
    <property type="evidence" value="ECO:0007669"/>
    <property type="project" value="TreeGrafter"/>
</dbReference>
<evidence type="ECO:0000256" key="4">
    <source>
        <dbReference type="SAM" id="MobiDB-lite"/>
    </source>
</evidence>
<dbReference type="InterPro" id="IPR018972">
    <property type="entry name" value="Sas10_C_dom"/>
</dbReference>
<feature type="domain" description="Sas10 C-terminal" evidence="5">
    <location>
        <begin position="751"/>
        <end position="825"/>
    </location>
</feature>
<keyword evidence="7" id="KW-1185">Reference proteome</keyword>
<feature type="compositionally biased region" description="Acidic residues" evidence="4">
    <location>
        <begin position="214"/>
        <end position="227"/>
    </location>
</feature>
<comment type="similarity">
    <text evidence="2">Belongs to the SAS10 family.</text>
</comment>
<feature type="compositionally biased region" description="Basic and acidic residues" evidence="4">
    <location>
        <begin position="111"/>
        <end position="146"/>
    </location>
</feature>
<feature type="compositionally biased region" description="Acidic residues" evidence="4">
    <location>
        <begin position="531"/>
        <end position="548"/>
    </location>
</feature>
<dbReference type="Pfam" id="PF09368">
    <property type="entry name" value="Sas10"/>
    <property type="match status" value="1"/>
</dbReference>
<feature type="compositionally biased region" description="Acidic residues" evidence="4">
    <location>
        <begin position="415"/>
        <end position="430"/>
    </location>
</feature>
<dbReference type="Proteomes" id="UP001342314">
    <property type="component" value="Unassembled WGS sequence"/>
</dbReference>
<feature type="compositionally biased region" description="Acidic residues" evidence="4">
    <location>
        <begin position="697"/>
        <end position="711"/>
    </location>
</feature>
<reference evidence="6 7" key="1">
    <citation type="submission" date="2021-12" db="EMBL/GenBank/DDBJ databases">
        <title>High titer production of polyol ester of fatty acids by Rhodotorula paludigena BS15 towards product separation-free biomass refinery.</title>
        <authorList>
            <person name="Mano J."/>
            <person name="Ono H."/>
            <person name="Tanaka T."/>
            <person name="Naito K."/>
            <person name="Sushida H."/>
            <person name="Ike M."/>
            <person name="Tokuyasu K."/>
            <person name="Kitaoka M."/>
        </authorList>
    </citation>
    <scope>NUCLEOTIDE SEQUENCE [LARGE SCALE GENOMIC DNA]</scope>
    <source>
        <strain evidence="6 7">BS15</strain>
    </source>
</reference>
<dbReference type="PANTHER" id="PTHR13237">
    <property type="entry name" value="SOMETHING ABOUT SILENCING PROTEIN 10-RELATED"/>
    <property type="match status" value="1"/>
</dbReference>
<feature type="compositionally biased region" description="Basic residues" evidence="4">
    <location>
        <begin position="767"/>
        <end position="783"/>
    </location>
</feature>
<feature type="compositionally biased region" description="Basic and acidic residues" evidence="4">
    <location>
        <begin position="18"/>
        <end position="30"/>
    </location>
</feature>
<proteinExistence type="inferred from homology"/>
<feature type="compositionally biased region" description="Polar residues" evidence="4">
    <location>
        <begin position="815"/>
        <end position="826"/>
    </location>
</feature>
<feature type="region of interest" description="Disordered" evidence="4">
    <location>
        <begin position="410"/>
        <end position="495"/>
    </location>
</feature>
<comment type="subcellular location">
    <subcellularLocation>
        <location evidence="1">Nucleus</location>
    </subcellularLocation>
</comment>
<evidence type="ECO:0000256" key="2">
    <source>
        <dbReference type="ARBA" id="ARBA00010979"/>
    </source>
</evidence>
<evidence type="ECO:0000259" key="5">
    <source>
        <dbReference type="Pfam" id="PF09368"/>
    </source>
</evidence>
<accession>A0AAV5GYN0</accession>
<evidence type="ECO:0000313" key="7">
    <source>
        <dbReference type="Proteomes" id="UP001342314"/>
    </source>
</evidence>
<feature type="compositionally biased region" description="Acidic residues" evidence="4">
    <location>
        <begin position="152"/>
        <end position="163"/>
    </location>
</feature>
<evidence type="ECO:0000256" key="3">
    <source>
        <dbReference type="ARBA" id="ARBA00023242"/>
    </source>
</evidence>
<feature type="compositionally biased region" description="Basic residues" evidence="4">
    <location>
        <begin position="553"/>
        <end position="566"/>
    </location>
</feature>
<feature type="compositionally biased region" description="Acidic residues" evidence="4">
    <location>
        <begin position="462"/>
        <end position="487"/>
    </location>
</feature>
<feature type="compositionally biased region" description="Basic and acidic residues" evidence="4">
    <location>
        <begin position="633"/>
        <end position="676"/>
    </location>
</feature>
<dbReference type="EMBL" id="BQKY01000016">
    <property type="protein sequence ID" value="GJN94132.1"/>
    <property type="molecule type" value="Genomic_DNA"/>
</dbReference>
<gene>
    <name evidence="6" type="ORF">Rhopal_007206-T1</name>
</gene>